<evidence type="ECO:0000313" key="8">
    <source>
        <dbReference type="Proteomes" id="UP000290545"/>
    </source>
</evidence>
<dbReference type="RefSeq" id="WP_129001612.1">
    <property type="nucleotide sequence ID" value="NZ_SDHZ01000001.1"/>
</dbReference>
<evidence type="ECO:0000256" key="2">
    <source>
        <dbReference type="ARBA" id="ARBA00022729"/>
    </source>
</evidence>
<dbReference type="InterPro" id="IPR051558">
    <property type="entry name" value="Metallophosphoesterase_PAP"/>
</dbReference>
<feature type="domain" description="Bacterial surface antigen (D15)" evidence="6">
    <location>
        <begin position="947"/>
        <end position="1164"/>
    </location>
</feature>
<gene>
    <name evidence="7" type="ORF">ESB13_03360</name>
</gene>
<keyword evidence="4" id="KW-0472">Membrane</keyword>
<proteinExistence type="predicted"/>
<keyword evidence="2" id="KW-0732">Signal</keyword>
<evidence type="ECO:0000259" key="5">
    <source>
        <dbReference type="Pfam" id="PF00149"/>
    </source>
</evidence>
<comment type="subcellular location">
    <subcellularLocation>
        <location evidence="1">Membrane</location>
    </subcellularLocation>
</comment>
<dbReference type="Pfam" id="PF00149">
    <property type="entry name" value="Metallophos"/>
    <property type="match status" value="1"/>
</dbReference>
<keyword evidence="3" id="KW-0378">Hydrolase</keyword>
<comment type="caution">
    <text evidence="7">The sequence shown here is derived from an EMBL/GenBank/DDBJ whole genome shotgun (WGS) entry which is preliminary data.</text>
</comment>
<dbReference type="Gene3D" id="2.40.160.50">
    <property type="entry name" value="membrane protein fhac: a member of the omp85/tpsb transporter family"/>
    <property type="match status" value="1"/>
</dbReference>
<evidence type="ECO:0000259" key="6">
    <source>
        <dbReference type="Pfam" id="PF01103"/>
    </source>
</evidence>
<dbReference type="GO" id="GO:0019867">
    <property type="term" value="C:outer membrane"/>
    <property type="evidence" value="ECO:0007669"/>
    <property type="project" value="InterPro"/>
</dbReference>
<dbReference type="GO" id="GO:0016787">
    <property type="term" value="F:hydrolase activity"/>
    <property type="evidence" value="ECO:0007669"/>
    <property type="project" value="UniProtKB-KW"/>
</dbReference>
<dbReference type="PANTHER" id="PTHR10161">
    <property type="entry name" value="TARTRATE-RESISTANT ACID PHOSPHATASE TYPE 5"/>
    <property type="match status" value="1"/>
</dbReference>
<feature type="domain" description="Calcineurin-like phosphoesterase" evidence="5">
    <location>
        <begin position="26"/>
        <end position="217"/>
    </location>
</feature>
<evidence type="ECO:0000313" key="7">
    <source>
        <dbReference type="EMBL" id="RXK85861.1"/>
    </source>
</evidence>
<evidence type="ECO:0000256" key="4">
    <source>
        <dbReference type="ARBA" id="ARBA00023136"/>
    </source>
</evidence>
<keyword evidence="8" id="KW-1185">Reference proteome</keyword>
<dbReference type="Gene3D" id="3.60.21.10">
    <property type="match status" value="2"/>
</dbReference>
<evidence type="ECO:0000256" key="3">
    <source>
        <dbReference type="ARBA" id="ARBA00022801"/>
    </source>
</evidence>
<organism evidence="7 8">
    <name type="scientific">Filimonas effusa</name>
    <dbReference type="NCBI Taxonomy" id="2508721"/>
    <lineage>
        <taxon>Bacteria</taxon>
        <taxon>Pseudomonadati</taxon>
        <taxon>Bacteroidota</taxon>
        <taxon>Chitinophagia</taxon>
        <taxon>Chitinophagales</taxon>
        <taxon>Chitinophagaceae</taxon>
        <taxon>Filimonas</taxon>
    </lineage>
</organism>
<dbReference type="SUPFAM" id="SSF56300">
    <property type="entry name" value="Metallo-dependent phosphatases"/>
    <property type="match status" value="1"/>
</dbReference>
<dbReference type="Proteomes" id="UP000290545">
    <property type="component" value="Unassembled WGS sequence"/>
</dbReference>
<dbReference type="EMBL" id="SDHZ01000001">
    <property type="protein sequence ID" value="RXK85861.1"/>
    <property type="molecule type" value="Genomic_DNA"/>
</dbReference>
<dbReference type="OrthoDB" id="333971at2"/>
<dbReference type="AlphaFoldDB" id="A0A4Q1D960"/>
<reference evidence="7 8" key="1">
    <citation type="submission" date="2019-01" db="EMBL/GenBank/DDBJ databases">
        <title>Filimonas sp. strain TTM-71.</title>
        <authorList>
            <person name="Chen W.-M."/>
        </authorList>
    </citation>
    <scope>NUCLEOTIDE SEQUENCE [LARGE SCALE GENOMIC DNA]</scope>
    <source>
        <strain evidence="7 8">TTM-71</strain>
    </source>
</reference>
<dbReference type="InterPro" id="IPR029052">
    <property type="entry name" value="Metallo-depent_PP-like"/>
</dbReference>
<protein>
    <recommendedName>
        <fullName evidence="9">Bacterial surface antigen (D15) domain-containing protein</fullName>
    </recommendedName>
</protein>
<sequence length="1201" mass="135658">MKRFLPLFLLLLGGIYVKGQDSLLYRVVLIGDAGEMNTEQQKALQHAAGHIAGGKTVVLFLGDNIYPRGMGLPGSAEEAATQQILRSQYEPMRAKGAPVYFLPGNHDWDRMGPLGLAKIKSQWQFLESQGDSLLKLIPANGCPDPVEIPLTDSLVIIAYDSEWWLFPFRKNNPDGECECQSKKDVLARLEELAYNNRNKIVLLAGHHPFQSYGVHGGVFTWKDHLFPLTAANKHLYIPLPVIGSLYPFLRSTLTNPEDLKHPWYQDMIKRVDGVFAEHPNMVHVAGHEHGLQFIKGKQIQVVSGAGAKRTNARKGKYSLFADAMQGYVTADLLRGNHLRFTYYIYDKDTIREAFRYDIPYKKKEAAALAADTTRYLDSVTISIHPDYDKPGRFHRFFFGENYRKEWAAPVTLPVIKISEVSGGLTPLRLGGGMQSTSLRLADPTGKEWVLRSVEKSTDALLPEQLQNAFARDWLDDVTSAQHPFGALVVPPIADAVRVPHANPVIGVVAPDKNLGHYEQKFKNLVVVLEEREPLGNSDNSEKMKKNLIKDNENHIKGKAFLRARMLDAFLGDWDRHEDQWRWADQGKGKDKAYLGVPRDRDQVFHVTQGLFPFIASQAYILPTLRNFDAEMSHIRWLLFKTRFVNAYPEFQFSRKEWHKEAKEFQEALTDSVLEAALQRLPAPAYQLRHETLMRKMRQRRDRLPAALDAYYLFTQKIADIQTSDKNELVKITGSKDGNMRIHISRINKEGEIKETLMDKEYEKAYTREVRIYLRNGADSVWIDNETSPIRLRIIGGHNTKAYHVAAAVKPVKVYDRPGTATYSGVLNRIQSRLSSDSLHTAFTPVNLYNTVMPLALIGLNRDDGFILGAGARFVHQEGFRKYPYASAQEILIGHSFSTTAFSVKYQGEWIHTVGKADLVLNAIVRAPNNTINFYGRGNETQFNKTGDFVRYYRTRFSTYEFDPSLRWRGNKSAAISIGPSLQYYAFDKDDNAGRFINNVSQIGSYDSATIDQSKLHIGGVVEFTSDNRNNKVVPQWGSYIRIRMVGYKGVNKAAESYAQLIPEVALYKNLDAKASIVLANRTGGTISVGKTAFYQSAFVGGQGNLRGYRQYRFAGQHSVYNNLELRVKLADVASYILPGQLGLTGFWDIGRVWERGMDSGKWHNGQGGGIYFAPVSLVAFSFVMGNSVEGWYPYISMGFRF</sequence>
<name>A0A4Q1D960_9BACT</name>
<dbReference type="Pfam" id="PF01103">
    <property type="entry name" value="Omp85"/>
    <property type="match status" value="1"/>
</dbReference>
<dbReference type="InterPro" id="IPR000184">
    <property type="entry name" value="Bac_surfAg_D15"/>
</dbReference>
<accession>A0A4Q1D960</accession>
<dbReference type="InterPro" id="IPR004843">
    <property type="entry name" value="Calcineurin-like_PHP"/>
</dbReference>
<evidence type="ECO:0008006" key="9">
    <source>
        <dbReference type="Google" id="ProtNLM"/>
    </source>
</evidence>
<evidence type="ECO:0000256" key="1">
    <source>
        <dbReference type="ARBA" id="ARBA00004370"/>
    </source>
</evidence>
<dbReference type="PANTHER" id="PTHR10161:SF14">
    <property type="entry name" value="TARTRATE-RESISTANT ACID PHOSPHATASE TYPE 5"/>
    <property type="match status" value="1"/>
</dbReference>